<organism evidence="1 2">
    <name type="scientific">Parasponia andersonii</name>
    <name type="common">Sponia andersonii</name>
    <dbReference type="NCBI Taxonomy" id="3476"/>
    <lineage>
        <taxon>Eukaryota</taxon>
        <taxon>Viridiplantae</taxon>
        <taxon>Streptophyta</taxon>
        <taxon>Embryophyta</taxon>
        <taxon>Tracheophyta</taxon>
        <taxon>Spermatophyta</taxon>
        <taxon>Magnoliopsida</taxon>
        <taxon>eudicotyledons</taxon>
        <taxon>Gunneridae</taxon>
        <taxon>Pentapetalae</taxon>
        <taxon>rosids</taxon>
        <taxon>fabids</taxon>
        <taxon>Rosales</taxon>
        <taxon>Cannabaceae</taxon>
        <taxon>Parasponia</taxon>
    </lineage>
</organism>
<evidence type="ECO:0000313" key="2">
    <source>
        <dbReference type="Proteomes" id="UP000237105"/>
    </source>
</evidence>
<dbReference type="EMBL" id="JXTB01000012">
    <property type="protein sequence ID" value="PON77741.1"/>
    <property type="molecule type" value="Genomic_DNA"/>
</dbReference>
<keyword evidence="2" id="KW-1185">Reference proteome</keyword>
<protein>
    <submittedName>
        <fullName evidence="1">Uncharacterized protein</fullName>
    </submittedName>
</protein>
<dbReference type="Proteomes" id="UP000237105">
    <property type="component" value="Unassembled WGS sequence"/>
</dbReference>
<gene>
    <name evidence="1" type="ORF">PanWU01x14_024970</name>
</gene>
<reference evidence="2" key="1">
    <citation type="submission" date="2016-06" db="EMBL/GenBank/DDBJ databases">
        <title>Parallel loss of symbiosis genes in relatives of nitrogen-fixing non-legume Parasponia.</title>
        <authorList>
            <person name="Van Velzen R."/>
            <person name="Holmer R."/>
            <person name="Bu F."/>
            <person name="Rutten L."/>
            <person name="Van Zeijl A."/>
            <person name="Liu W."/>
            <person name="Santuari L."/>
            <person name="Cao Q."/>
            <person name="Sharma T."/>
            <person name="Shen D."/>
            <person name="Roswanjaya Y."/>
            <person name="Wardhani T."/>
            <person name="Kalhor M.S."/>
            <person name="Jansen J."/>
            <person name="Van den Hoogen J."/>
            <person name="Gungor B."/>
            <person name="Hartog M."/>
            <person name="Hontelez J."/>
            <person name="Verver J."/>
            <person name="Yang W.-C."/>
            <person name="Schijlen E."/>
            <person name="Repin R."/>
            <person name="Schilthuizen M."/>
            <person name="Schranz E."/>
            <person name="Heidstra R."/>
            <person name="Miyata K."/>
            <person name="Fedorova E."/>
            <person name="Kohlen W."/>
            <person name="Bisseling T."/>
            <person name="Smit S."/>
            <person name="Geurts R."/>
        </authorList>
    </citation>
    <scope>NUCLEOTIDE SEQUENCE [LARGE SCALE GENOMIC DNA]</scope>
    <source>
        <strain evidence="2">cv. WU1-14</strain>
    </source>
</reference>
<feature type="non-terminal residue" evidence="1">
    <location>
        <position position="81"/>
    </location>
</feature>
<evidence type="ECO:0000313" key="1">
    <source>
        <dbReference type="EMBL" id="PON77741.1"/>
    </source>
</evidence>
<sequence length="81" mass="8845">MLNLLLFLSSSSDSDDLVSPAFHRRFKIALINRTLWDSGISLGFSVISSNLGYCLYARGVDAMIERGQGPLGPEDDLVLAK</sequence>
<proteinExistence type="predicted"/>
<dbReference type="AlphaFoldDB" id="A0A2P5DWT8"/>
<comment type="caution">
    <text evidence="1">The sequence shown here is derived from an EMBL/GenBank/DDBJ whole genome shotgun (WGS) entry which is preliminary data.</text>
</comment>
<dbReference type="OrthoDB" id="62853at2759"/>
<accession>A0A2P5DWT8</accession>
<name>A0A2P5DWT8_PARAD</name>